<protein>
    <submittedName>
        <fullName evidence="1">Uncharacterized protein</fullName>
    </submittedName>
</protein>
<reference evidence="2" key="1">
    <citation type="journal article" date="2021" name="BMC Genomics">
        <title>Chromosome-level genome assembly and manually-curated proteome of model necrotroph Parastagonospora nodorum Sn15 reveals a genome-wide trove of candidate effector homologs, and redundancy of virulence-related functions within an accessory chromosome.</title>
        <authorList>
            <person name="Bertazzoni S."/>
            <person name="Jones D.A.B."/>
            <person name="Phan H.T."/>
            <person name="Tan K.-C."/>
            <person name="Hane J.K."/>
        </authorList>
    </citation>
    <scope>NUCLEOTIDE SEQUENCE [LARGE SCALE GENOMIC DNA]</scope>
    <source>
        <strain evidence="2">SN15 / ATCC MYA-4574 / FGSC 10173)</strain>
    </source>
</reference>
<gene>
    <name evidence="1" type="ORF">JI435_420830</name>
</gene>
<dbReference type="Proteomes" id="UP000663193">
    <property type="component" value="Chromosome 16"/>
</dbReference>
<name>A0A7U2FJI1_PHANO</name>
<sequence>MICYMIRHPYLASLEPLAAQARQHVRSHSIAQIKGHLHKKTCLFTTSSFMQGTIIIPSSVFIIIATPLQYPNIRLHTSSLSSALG</sequence>
<dbReference type="VEuPathDB" id="FungiDB:JI435_420830"/>
<dbReference type="AlphaFoldDB" id="A0A7U2FJI1"/>
<organism evidence="1 2">
    <name type="scientific">Phaeosphaeria nodorum (strain SN15 / ATCC MYA-4574 / FGSC 10173)</name>
    <name type="common">Glume blotch fungus</name>
    <name type="synonym">Parastagonospora nodorum</name>
    <dbReference type="NCBI Taxonomy" id="321614"/>
    <lineage>
        <taxon>Eukaryota</taxon>
        <taxon>Fungi</taxon>
        <taxon>Dikarya</taxon>
        <taxon>Ascomycota</taxon>
        <taxon>Pezizomycotina</taxon>
        <taxon>Dothideomycetes</taxon>
        <taxon>Pleosporomycetidae</taxon>
        <taxon>Pleosporales</taxon>
        <taxon>Pleosporineae</taxon>
        <taxon>Phaeosphaeriaceae</taxon>
        <taxon>Parastagonospora</taxon>
    </lineage>
</organism>
<evidence type="ECO:0000313" key="2">
    <source>
        <dbReference type="Proteomes" id="UP000663193"/>
    </source>
</evidence>
<dbReference type="EMBL" id="CP069038">
    <property type="protein sequence ID" value="QRD04181.1"/>
    <property type="molecule type" value="Genomic_DNA"/>
</dbReference>
<proteinExistence type="predicted"/>
<keyword evidence="2" id="KW-1185">Reference proteome</keyword>
<accession>A0A7U2FJI1</accession>
<evidence type="ECO:0000313" key="1">
    <source>
        <dbReference type="EMBL" id="QRD04181.1"/>
    </source>
</evidence>